<evidence type="ECO:0000313" key="2">
    <source>
        <dbReference type="Proteomes" id="UP001607302"/>
    </source>
</evidence>
<dbReference type="AlphaFoldDB" id="A0ABD2B3U5"/>
<accession>A0ABD2B3U5</accession>
<organism evidence="1 2">
    <name type="scientific">Vespula squamosa</name>
    <name type="common">Southern yellow jacket</name>
    <name type="synonym">Wasp</name>
    <dbReference type="NCBI Taxonomy" id="30214"/>
    <lineage>
        <taxon>Eukaryota</taxon>
        <taxon>Metazoa</taxon>
        <taxon>Ecdysozoa</taxon>
        <taxon>Arthropoda</taxon>
        <taxon>Hexapoda</taxon>
        <taxon>Insecta</taxon>
        <taxon>Pterygota</taxon>
        <taxon>Neoptera</taxon>
        <taxon>Endopterygota</taxon>
        <taxon>Hymenoptera</taxon>
        <taxon>Apocrita</taxon>
        <taxon>Aculeata</taxon>
        <taxon>Vespoidea</taxon>
        <taxon>Vespidae</taxon>
        <taxon>Vespinae</taxon>
        <taxon>Vespula</taxon>
    </lineage>
</organism>
<sequence>MLGSLDFVRHRNLLHRGPQTSLVLRQVHISSLTCIRLTVSCLICNEKKKGKTVVEKMKFTWTLCGLLLIAGFVASNPIVKRDAENDLSPLNEVYVFEADEDQKVDDDRTDRDKRKIGIVKLGVSNGVINFVFGKLDAFLDAKTKALAVLDESNKAKNAAFGIDNSQSATSQFLGNLVSQKIQAGTASIGPVISSASTFFNSAKSGLTNAFVSKLAPLSSIAGGLSGGAGVSVGGEVSASSGASGAATSQLLSSLLSSKLGVVSNLSSASNGGTSDSSNGSGTSAGAGINLGAFANLGGKIESGSTTTTTEENIPMFDRQRVSLDIPPPVFGSGFTLITNISRILSNIILNSARRTQTLLEIFKPFFRGVFAIKGLPSDNPQ</sequence>
<keyword evidence="2" id="KW-1185">Reference proteome</keyword>
<evidence type="ECO:0000313" key="1">
    <source>
        <dbReference type="EMBL" id="KAL2727341.1"/>
    </source>
</evidence>
<dbReference type="Proteomes" id="UP001607302">
    <property type="component" value="Unassembled WGS sequence"/>
</dbReference>
<reference evidence="1 2" key="1">
    <citation type="journal article" date="2024" name="Ann. Entomol. Soc. Am.">
        <title>Genomic analyses of the southern and eastern yellowjacket wasps (Hymenoptera: Vespidae) reveal evolutionary signatures of social life.</title>
        <authorList>
            <person name="Catto M.A."/>
            <person name="Caine P.B."/>
            <person name="Orr S.E."/>
            <person name="Hunt B.G."/>
            <person name="Goodisman M.A.D."/>
        </authorList>
    </citation>
    <scope>NUCLEOTIDE SEQUENCE [LARGE SCALE GENOMIC DNA]</scope>
    <source>
        <strain evidence="1">233</strain>
        <tissue evidence="1">Head and thorax</tissue>
    </source>
</reference>
<proteinExistence type="predicted"/>
<dbReference type="EMBL" id="JAUDFV010000133">
    <property type="protein sequence ID" value="KAL2727341.1"/>
    <property type="molecule type" value="Genomic_DNA"/>
</dbReference>
<name>A0ABD2B3U5_VESSQ</name>
<protein>
    <submittedName>
        <fullName evidence="1">P17/29C-like protein</fullName>
    </submittedName>
</protein>
<comment type="caution">
    <text evidence="1">The sequence shown here is derived from an EMBL/GenBank/DDBJ whole genome shotgun (WGS) entry which is preliminary data.</text>
</comment>
<gene>
    <name evidence="1" type="ORF">V1478_007619</name>
</gene>